<accession>A0A173LRQ4</accession>
<dbReference type="KEGG" id="dtm:BJL86_3231"/>
<dbReference type="ESTHER" id="9actn-a0a173lrq4">
    <property type="family name" value="Abhydrolase_9"/>
</dbReference>
<evidence type="ECO:0000313" key="4">
    <source>
        <dbReference type="EMBL" id="ANI93990.1"/>
    </source>
</evidence>
<name>A0A173LRQ4_9ACTN</name>
<dbReference type="OrthoDB" id="4397445at2"/>
<dbReference type="InterPro" id="IPR027787">
    <property type="entry name" value="Alpha/beta-hydrolase_catalytic"/>
</dbReference>
<keyword evidence="5" id="KW-1185">Reference proteome</keyword>
<dbReference type="STRING" id="499555.BJL86_3231"/>
<feature type="region of interest" description="Disordered" evidence="1">
    <location>
        <begin position="292"/>
        <end position="323"/>
    </location>
</feature>
<feature type="transmembrane region" description="Helical" evidence="2">
    <location>
        <begin position="34"/>
        <end position="60"/>
    </location>
</feature>
<feature type="domain" description="Alpha/beta-hydrolase catalytic" evidence="3">
    <location>
        <begin position="91"/>
        <end position="227"/>
    </location>
</feature>
<dbReference type="RefSeq" id="WP_075845102.1">
    <property type="nucleotide sequence ID" value="NZ_CP015961.1"/>
</dbReference>
<keyword evidence="2" id="KW-0472">Membrane</keyword>
<dbReference type="EMBL" id="CP015961">
    <property type="protein sequence ID" value="ANI93990.1"/>
    <property type="molecule type" value="Genomic_DNA"/>
</dbReference>
<sequence length="323" mass="33355">MVAHPLPTRPLRLAPLRLPVASRPRRLARRASSWLLAAAAVAFAAYVLIGALSSAAWWTFNSGPLTGDPEIVLTEPSPSGAVRVYGDTPELAPGESAAKAVDALDAEGGFARSTLVVALPTGSGWVDPKEVDALERHAGGDLATISMRYSRAPSGAVFALRPEVAEDSAHALLSAVAERLRTMEPGERPRLIVHGQSLGAQAGEAALADRALLPFVSAVLWQGRPGEEFSRASNAAPLGDCAISAVNGDDPVTKLSWHLLADPAEAVGVLSRLPGSESKTPGTAHSYVPLLPPEHCTPEGPADGRDAPGGAAIAASTAGNRVR</sequence>
<keyword evidence="2" id="KW-0812">Transmembrane</keyword>
<evidence type="ECO:0000256" key="2">
    <source>
        <dbReference type="SAM" id="Phobius"/>
    </source>
</evidence>
<proteinExistence type="predicted"/>
<gene>
    <name evidence="4" type="ORF">BJL86_3231</name>
</gene>
<feature type="compositionally biased region" description="Low complexity" evidence="1">
    <location>
        <begin position="308"/>
        <end position="323"/>
    </location>
</feature>
<protein>
    <recommendedName>
        <fullName evidence="3">Alpha/beta-hydrolase catalytic domain-containing protein</fullName>
    </recommendedName>
</protein>
<reference evidence="4 5" key="1">
    <citation type="submission" date="2016-06" db="EMBL/GenBank/DDBJ databases">
        <title>Complete genome sequence of a saline-alkali tolerant type strain Dietzia timorensis ID05-A0528T.</title>
        <authorList>
            <person name="Wu X."/>
        </authorList>
    </citation>
    <scope>NUCLEOTIDE SEQUENCE [LARGE SCALE GENOMIC DNA]</scope>
    <source>
        <strain evidence="4 5">ID05-A0528</strain>
    </source>
</reference>
<evidence type="ECO:0000256" key="1">
    <source>
        <dbReference type="SAM" id="MobiDB-lite"/>
    </source>
</evidence>
<keyword evidence="2" id="KW-1133">Transmembrane helix</keyword>
<evidence type="ECO:0000313" key="5">
    <source>
        <dbReference type="Proteomes" id="UP000186104"/>
    </source>
</evidence>
<dbReference type="Pfam" id="PF10081">
    <property type="entry name" value="Abhydrolase_9"/>
    <property type="match status" value="1"/>
</dbReference>
<organism evidence="4 5">
    <name type="scientific">Dietzia timorensis</name>
    <dbReference type="NCBI Taxonomy" id="499555"/>
    <lineage>
        <taxon>Bacteria</taxon>
        <taxon>Bacillati</taxon>
        <taxon>Actinomycetota</taxon>
        <taxon>Actinomycetes</taxon>
        <taxon>Mycobacteriales</taxon>
        <taxon>Dietziaceae</taxon>
        <taxon>Dietzia</taxon>
    </lineage>
</organism>
<evidence type="ECO:0000259" key="3">
    <source>
        <dbReference type="Pfam" id="PF10081"/>
    </source>
</evidence>
<dbReference type="Proteomes" id="UP000186104">
    <property type="component" value="Chromosome"/>
</dbReference>
<dbReference type="AlphaFoldDB" id="A0A173LRQ4"/>